<proteinExistence type="predicted"/>
<name>A0A310SCC7_9HYME</name>
<accession>A0A310SCC7</accession>
<dbReference type="AlphaFoldDB" id="A0A310SCC7"/>
<organism evidence="1 2">
    <name type="scientific">Eufriesea mexicana</name>
    <dbReference type="NCBI Taxonomy" id="516756"/>
    <lineage>
        <taxon>Eukaryota</taxon>
        <taxon>Metazoa</taxon>
        <taxon>Ecdysozoa</taxon>
        <taxon>Arthropoda</taxon>
        <taxon>Hexapoda</taxon>
        <taxon>Insecta</taxon>
        <taxon>Pterygota</taxon>
        <taxon>Neoptera</taxon>
        <taxon>Endopterygota</taxon>
        <taxon>Hymenoptera</taxon>
        <taxon>Apocrita</taxon>
        <taxon>Aculeata</taxon>
        <taxon>Apoidea</taxon>
        <taxon>Anthophila</taxon>
        <taxon>Apidae</taxon>
        <taxon>Eufriesea</taxon>
    </lineage>
</organism>
<reference evidence="1 2" key="1">
    <citation type="submission" date="2015-07" db="EMBL/GenBank/DDBJ databases">
        <title>The genome of Eufriesea mexicana.</title>
        <authorList>
            <person name="Pan H."/>
            <person name="Kapheim K."/>
        </authorList>
    </citation>
    <scope>NUCLEOTIDE SEQUENCE [LARGE SCALE GENOMIC DNA]</scope>
    <source>
        <strain evidence="1">0111107269</strain>
        <tissue evidence="1">Whole body</tissue>
    </source>
</reference>
<sequence>MEINKESEEERYKDEQVQTFSIYAPKLSRLSTYKFSPRSGISLISINLPQRVLKIRFRRHFDELLLSLRTFHFSLATGIVSTGRAEISTHSRVMVAYGTSTKNIYGKK</sequence>
<keyword evidence="2" id="KW-1185">Reference proteome</keyword>
<evidence type="ECO:0000313" key="1">
    <source>
        <dbReference type="EMBL" id="OAD57477.1"/>
    </source>
</evidence>
<dbReference type="EMBL" id="KQ761502">
    <property type="protein sequence ID" value="OAD57477.1"/>
    <property type="molecule type" value="Genomic_DNA"/>
</dbReference>
<evidence type="ECO:0000313" key="2">
    <source>
        <dbReference type="Proteomes" id="UP000250275"/>
    </source>
</evidence>
<dbReference type="Proteomes" id="UP000250275">
    <property type="component" value="Unassembled WGS sequence"/>
</dbReference>
<gene>
    <name evidence="1" type="ORF">WN48_02019</name>
</gene>
<protein>
    <submittedName>
        <fullName evidence="1">Uncharacterized protein</fullName>
    </submittedName>
</protein>